<evidence type="ECO:0000313" key="2">
    <source>
        <dbReference type="Proteomes" id="UP001194468"/>
    </source>
</evidence>
<reference evidence="1" key="1">
    <citation type="submission" date="2019-10" db="EMBL/GenBank/DDBJ databases">
        <authorList>
            <consortium name="DOE Joint Genome Institute"/>
            <person name="Kuo A."/>
            <person name="Miyauchi S."/>
            <person name="Kiss E."/>
            <person name="Drula E."/>
            <person name="Kohler A."/>
            <person name="Sanchez-Garcia M."/>
            <person name="Andreopoulos B."/>
            <person name="Barry K.W."/>
            <person name="Bonito G."/>
            <person name="Buee M."/>
            <person name="Carver A."/>
            <person name="Chen C."/>
            <person name="Cichocki N."/>
            <person name="Clum A."/>
            <person name="Culley D."/>
            <person name="Crous P.W."/>
            <person name="Fauchery L."/>
            <person name="Girlanda M."/>
            <person name="Hayes R."/>
            <person name="Keri Z."/>
            <person name="LaButti K."/>
            <person name="Lipzen A."/>
            <person name="Lombard V."/>
            <person name="Magnuson J."/>
            <person name="Maillard F."/>
            <person name="Morin E."/>
            <person name="Murat C."/>
            <person name="Nolan M."/>
            <person name="Ohm R."/>
            <person name="Pangilinan J."/>
            <person name="Pereira M."/>
            <person name="Perotto S."/>
            <person name="Peter M."/>
            <person name="Riley R."/>
            <person name="Sitrit Y."/>
            <person name="Stielow B."/>
            <person name="Szollosi G."/>
            <person name="Zifcakova L."/>
            <person name="Stursova M."/>
            <person name="Spatafora J.W."/>
            <person name="Tedersoo L."/>
            <person name="Vaario L.-M."/>
            <person name="Yamada A."/>
            <person name="Yan M."/>
            <person name="Wang P."/>
            <person name="Xu J."/>
            <person name="Bruns T."/>
            <person name="Baldrian P."/>
            <person name="Vilgalys R."/>
            <person name="Henrissat B."/>
            <person name="Grigoriev I.V."/>
            <person name="Hibbett D."/>
            <person name="Nagy L.G."/>
            <person name="Martin F.M."/>
        </authorList>
    </citation>
    <scope>NUCLEOTIDE SEQUENCE</scope>
    <source>
        <strain evidence="1">BED1</strain>
    </source>
</reference>
<dbReference type="AlphaFoldDB" id="A0AAD4G508"/>
<evidence type="ECO:0008006" key="3">
    <source>
        <dbReference type="Google" id="ProtNLM"/>
    </source>
</evidence>
<dbReference type="InterPro" id="IPR015797">
    <property type="entry name" value="NUDIX_hydrolase-like_dom_sf"/>
</dbReference>
<dbReference type="SUPFAM" id="SSF55811">
    <property type="entry name" value="Nudix"/>
    <property type="match status" value="1"/>
</dbReference>
<proteinExistence type="predicted"/>
<sequence>MPLVVQASAPYPDTEHIMAHVERLSGVKQETRACIHNLLQYCAVRTRARLPRGQSAAVLVPLFVGRVCASQLTLGCAQGVCGRCGVAGGKVDVQDVTVEDTARREAFEEVHWATDGQGARAVVVRDGAASGKGGGGPDTRQFLATQPQRVRSDVDIRATVEFVSVVDPSLVDHRTADPKNHTDVPWSEGGAVRLHRFLTGRESGASNPCLDSQRQSLALARRVDDGASL</sequence>
<name>A0AAD4G508_BOLED</name>
<comment type="caution">
    <text evidence="1">The sequence shown here is derived from an EMBL/GenBank/DDBJ whole genome shotgun (WGS) entry which is preliminary data.</text>
</comment>
<dbReference type="Proteomes" id="UP001194468">
    <property type="component" value="Unassembled WGS sequence"/>
</dbReference>
<reference evidence="1" key="2">
    <citation type="journal article" date="2020" name="Nat. Commun.">
        <title>Large-scale genome sequencing of mycorrhizal fungi provides insights into the early evolution of symbiotic traits.</title>
        <authorList>
            <person name="Miyauchi S."/>
            <person name="Kiss E."/>
            <person name="Kuo A."/>
            <person name="Drula E."/>
            <person name="Kohler A."/>
            <person name="Sanchez-Garcia M."/>
            <person name="Morin E."/>
            <person name="Andreopoulos B."/>
            <person name="Barry K.W."/>
            <person name="Bonito G."/>
            <person name="Buee M."/>
            <person name="Carver A."/>
            <person name="Chen C."/>
            <person name="Cichocki N."/>
            <person name="Clum A."/>
            <person name="Culley D."/>
            <person name="Crous P.W."/>
            <person name="Fauchery L."/>
            <person name="Girlanda M."/>
            <person name="Hayes R.D."/>
            <person name="Keri Z."/>
            <person name="LaButti K."/>
            <person name="Lipzen A."/>
            <person name="Lombard V."/>
            <person name="Magnuson J."/>
            <person name="Maillard F."/>
            <person name="Murat C."/>
            <person name="Nolan M."/>
            <person name="Ohm R.A."/>
            <person name="Pangilinan J."/>
            <person name="Pereira M.F."/>
            <person name="Perotto S."/>
            <person name="Peter M."/>
            <person name="Pfister S."/>
            <person name="Riley R."/>
            <person name="Sitrit Y."/>
            <person name="Stielow J.B."/>
            <person name="Szollosi G."/>
            <person name="Zifcakova L."/>
            <person name="Stursova M."/>
            <person name="Spatafora J.W."/>
            <person name="Tedersoo L."/>
            <person name="Vaario L.M."/>
            <person name="Yamada A."/>
            <person name="Yan M."/>
            <person name="Wang P."/>
            <person name="Xu J."/>
            <person name="Bruns T."/>
            <person name="Baldrian P."/>
            <person name="Vilgalys R."/>
            <person name="Dunand C."/>
            <person name="Henrissat B."/>
            <person name="Grigoriev I.V."/>
            <person name="Hibbett D."/>
            <person name="Nagy L.G."/>
            <person name="Martin F.M."/>
        </authorList>
    </citation>
    <scope>NUCLEOTIDE SEQUENCE</scope>
    <source>
        <strain evidence="1">BED1</strain>
    </source>
</reference>
<evidence type="ECO:0000313" key="1">
    <source>
        <dbReference type="EMBL" id="KAF8415187.1"/>
    </source>
</evidence>
<keyword evidence="2" id="KW-1185">Reference proteome</keyword>
<accession>A0AAD4G508</accession>
<dbReference type="EMBL" id="WHUW01000363">
    <property type="protein sequence ID" value="KAF8415187.1"/>
    <property type="molecule type" value="Genomic_DNA"/>
</dbReference>
<gene>
    <name evidence="1" type="ORF">L210DRAFT_3512793</name>
</gene>
<protein>
    <recommendedName>
        <fullName evidence="3">Nudix hydrolase domain-containing protein</fullName>
    </recommendedName>
</protein>
<dbReference type="Gene3D" id="3.90.79.10">
    <property type="entry name" value="Nucleoside Triphosphate Pyrophosphohydrolase"/>
    <property type="match status" value="1"/>
</dbReference>
<organism evidence="1 2">
    <name type="scientific">Boletus edulis BED1</name>
    <dbReference type="NCBI Taxonomy" id="1328754"/>
    <lineage>
        <taxon>Eukaryota</taxon>
        <taxon>Fungi</taxon>
        <taxon>Dikarya</taxon>
        <taxon>Basidiomycota</taxon>
        <taxon>Agaricomycotina</taxon>
        <taxon>Agaricomycetes</taxon>
        <taxon>Agaricomycetidae</taxon>
        <taxon>Boletales</taxon>
        <taxon>Boletineae</taxon>
        <taxon>Boletaceae</taxon>
        <taxon>Boletoideae</taxon>
        <taxon>Boletus</taxon>
    </lineage>
</organism>